<name>A0AAF0YJS1_9TREE</name>
<dbReference type="AlphaFoldDB" id="A0AAF0YJS1"/>
<feature type="transmembrane region" description="Helical" evidence="1">
    <location>
        <begin position="18"/>
        <end position="39"/>
    </location>
</feature>
<evidence type="ECO:0000313" key="3">
    <source>
        <dbReference type="Proteomes" id="UP000827549"/>
    </source>
</evidence>
<keyword evidence="1" id="KW-0812">Transmembrane</keyword>
<dbReference type="GeneID" id="87812574"/>
<proteinExistence type="predicted"/>
<evidence type="ECO:0000313" key="2">
    <source>
        <dbReference type="EMBL" id="WOO85926.1"/>
    </source>
</evidence>
<gene>
    <name evidence="2" type="ORF">LOC62_07G009412</name>
</gene>
<organism evidence="2 3">
    <name type="scientific">Vanrija pseudolonga</name>
    <dbReference type="NCBI Taxonomy" id="143232"/>
    <lineage>
        <taxon>Eukaryota</taxon>
        <taxon>Fungi</taxon>
        <taxon>Dikarya</taxon>
        <taxon>Basidiomycota</taxon>
        <taxon>Agaricomycotina</taxon>
        <taxon>Tremellomycetes</taxon>
        <taxon>Trichosporonales</taxon>
        <taxon>Trichosporonaceae</taxon>
        <taxon>Vanrija</taxon>
    </lineage>
</organism>
<dbReference type="Proteomes" id="UP000827549">
    <property type="component" value="Chromosome 7"/>
</dbReference>
<dbReference type="EMBL" id="CP086720">
    <property type="protein sequence ID" value="WOO85926.1"/>
    <property type="molecule type" value="Genomic_DNA"/>
</dbReference>
<accession>A0AAF0YJS1</accession>
<keyword evidence="3" id="KW-1185">Reference proteome</keyword>
<evidence type="ECO:0000256" key="1">
    <source>
        <dbReference type="SAM" id="Phobius"/>
    </source>
</evidence>
<sequence length="108" mass="11093">MRDVEGEVVPTREAATRFAIFLLVVAAALCPIHLCSSAARTAAGVTRLGFPDKRTYAASVGAGTAHTFARTPDGVLVSFLPTWCMVEACAWVVAGLAVGGALGEEGAD</sequence>
<reference evidence="2" key="1">
    <citation type="submission" date="2023-10" db="EMBL/GenBank/DDBJ databases">
        <authorList>
            <person name="Noh H."/>
        </authorList>
    </citation>
    <scope>NUCLEOTIDE SEQUENCE</scope>
    <source>
        <strain evidence="2">DUCC4014</strain>
    </source>
</reference>
<protein>
    <submittedName>
        <fullName evidence="2">Uncharacterized protein</fullName>
    </submittedName>
</protein>
<dbReference type="RefSeq" id="XP_062631952.1">
    <property type="nucleotide sequence ID" value="XM_062775968.1"/>
</dbReference>
<keyword evidence="1" id="KW-1133">Transmembrane helix</keyword>
<keyword evidence="1" id="KW-0472">Membrane</keyword>